<organism evidence="2">
    <name type="scientific">Caudovirales sp. ctrNG92</name>
    <dbReference type="NCBI Taxonomy" id="2827638"/>
    <lineage>
        <taxon>Viruses</taxon>
        <taxon>Duplodnaviria</taxon>
        <taxon>Heunggongvirae</taxon>
        <taxon>Uroviricota</taxon>
        <taxon>Caudoviricetes</taxon>
    </lineage>
</organism>
<dbReference type="EMBL" id="BK032578">
    <property type="protein sequence ID" value="DAF49191.1"/>
    <property type="molecule type" value="Genomic_DNA"/>
</dbReference>
<keyword evidence="1" id="KW-0812">Transmembrane</keyword>
<sequence length="51" mass="6221">MNSLISRFLLYYSLSFLSFDFPYIICFVSILLFRVFQHVNEISYFEIISRK</sequence>
<evidence type="ECO:0000313" key="2">
    <source>
        <dbReference type="EMBL" id="DAF49191.1"/>
    </source>
</evidence>
<proteinExistence type="predicted"/>
<protein>
    <submittedName>
        <fullName evidence="2">Uncharacterized protein</fullName>
    </submittedName>
</protein>
<evidence type="ECO:0000256" key="1">
    <source>
        <dbReference type="SAM" id="Phobius"/>
    </source>
</evidence>
<reference evidence="2" key="1">
    <citation type="journal article" date="2021" name="Proc. Natl. Acad. Sci. U.S.A.">
        <title>A Catalog of Tens of Thousands of Viruses from Human Metagenomes Reveals Hidden Associations with Chronic Diseases.</title>
        <authorList>
            <person name="Tisza M.J."/>
            <person name="Buck C.B."/>
        </authorList>
    </citation>
    <scope>NUCLEOTIDE SEQUENCE</scope>
    <source>
        <strain evidence="2">CtrNG92</strain>
    </source>
</reference>
<keyword evidence="1" id="KW-1133">Transmembrane helix</keyword>
<accession>A0A8S5SEW6</accession>
<keyword evidence="1" id="KW-0472">Membrane</keyword>
<name>A0A8S5SEW6_9CAUD</name>
<feature type="transmembrane region" description="Helical" evidence="1">
    <location>
        <begin position="12"/>
        <end position="33"/>
    </location>
</feature>